<dbReference type="AlphaFoldDB" id="A0A0B7H2P2"/>
<evidence type="ECO:0000313" key="1">
    <source>
        <dbReference type="EMBL" id="CEM63241.1"/>
    </source>
</evidence>
<reference evidence="2" key="1">
    <citation type="submission" date="2015-01" db="EMBL/GenBank/DDBJ databases">
        <authorList>
            <person name="Manzoor Shahid"/>
            <person name="Zubair Saima"/>
        </authorList>
    </citation>
    <scope>NUCLEOTIDE SEQUENCE [LARGE SCALE GENOMIC DNA]</scope>
    <source>
        <strain evidence="2">V1</strain>
    </source>
</reference>
<name>A0A0B7H2P2_TREPH</name>
<gene>
    <name evidence="1" type="ORF">TPHV1_70104</name>
</gene>
<dbReference type="Proteomes" id="UP000042527">
    <property type="component" value="Unassembled WGS sequence"/>
</dbReference>
<protein>
    <submittedName>
        <fullName evidence="1">Uncharacterized protein</fullName>
    </submittedName>
</protein>
<evidence type="ECO:0000313" key="2">
    <source>
        <dbReference type="Proteomes" id="UP000042527"/>
    </source>
</evidence>
<proteinExistence type="predicted"/>
<sequence>MEFCKGEVLEIRFTSPTSLKASILQFCVDAFKHRVEFCKGEVLEIRFTSPTSLKASIL</sequence>
<accession>A0A0B7H2P2</accession>
<organism evidence="1 2">
    <name type="scientific">Treponema phagedenis</name>
    <dbReference type="NCBI Taxonomy" id="162"/>
    <lineage>
        <taxon>Bacteria</taxon>
        <taxon>Pseudomonadati</taxon>
        <taxon>Spirochaetota</taxon>
        <taxon>Spirochaetia</taxon>
        <taxon>Spirochaetales</taxon>
        <taxon>Treponemataceae</taxon>
        <taxon>Treponema</taxon>
    </lineage>
</organism>
<dbReference type="EMBL" id="CDNC01000049">
    <property type="protein sequence ID" value="CEM63241.1"/>
    <property type="molecule type" value="Genomic_DNA"/>
</dbReference>
<keyword evidence="2" id="KW-1185">Reference proteome</keyword>